<name>A0A9J6DWK6_RHIMP</name>
<sequence length="82" mass="8803">MRRAEFGEAAKWVSDAWESISAKTNVAGFRKAGLIPCAADGDVEESDSSESEDDSDVPAVLQPEVAALFVSDSEEDDFDGFE</sequence>
<proteinExistence type="predicted"/>
<protein>
    <submittedName>
        <fullName evidence="1">Uncharacterized protein</fullName>
    </submittedName>
</protein>
<comment type="caution">
    <text evidence="1">The sequence shown here is derived from an EMBL/GenBank/DDBJ whole genome shotgun (WGS) entry which is preliminary data.</text>
</comment>
<organism evidence="1 2">
    <name type="scientific">Rhipicephalus microplus</name>
    <name type="common">Cattle tick</name>
    <name type="synonym">Boophilus microplus</name>
    <dbReference type="NCBI Taxonomy" id="6941"/>
    <lineage>
        <taxon>Eukaryota</taxon>
        <taxon>Metazoa</taxon>
        <taxon>Ecdysozoa</taxon>
        <taxon>Arthropoda</taxon>
        <taxon>Chelicerata</taxon>
        <taxon>Arachnida</taxon>
        <taxon>Acari</taxon>
        <taxon>Parasitiformes</taxon>
        <taxon>Ixodida</taxon>
        <taxon>Ixodoidea</taxon>
        <taxon>Ixodidae</taxon>
        <taxon>Rhipicephalinae</taxon>
        <taxon>Rhipicephalus</taxon>
        <taxon>Boophilus</taxon>
    </lineage>
</organism>
<dbReference type="Proteomes" id="UP000821866">
    <property type="component" value="Unassembled WGS sequence"/>
</dbReference>
<keyword evidence="2" id="KW-1185">Reference proteome</keyword>
<evidence type="ECO:0000313" key="2">
    <source>
        <dbReference type="Proteomes" id="UP000821866"/>
    </source>
</evidence>
<dbReference type="EMBL" id="JABSTU010000007">
    <property type="protein sequence ID" value="KAH8026282.1"/>
    <property type="molecule type" value="Genomic_DNA"/>
</dbReference>
<gene>
    <name evidence="1" type="ORF">HPB51_017820</name>
</gene>
<dbReference type="AlphaFoldDB" id="A0A9J6DWK6"/>
<evidence type="ECO:0000313" key="1">
    <source>
        <dbReference type="EMBL" id="KAH8026282.1"/>
    </source>
</evidence>
<reference evidence="1" key="1">
    <citation type="journal article" date="2020" name="Cell">
        <title>Large-Scale Comparative Analyses of Tick Genomes Elucidate Their Genetic Diversity and Vector Capacities.</title>
        <authorList>
            <consortium name="Tick Genome and Microbiome Consortium (TIGMIC)"/>
            <person name="Jia N."/>
            <person name="Wang J."/>
            <person name="Shi W."/>
            <person name="Du L."/>
            <person name="Sun Y."/>
            <person name="Zhan W."/>
            <person name="Jiang J.F."/>
            <person name="Wang Q."/>
            <person name="Zhang B."/>
            <person name="Ji P."/>
            <person name="Bell-Sakyi L."/>
            <person name="Cui X.M."/>
            <person name="Yuan T.T."/>
            <person name="Jiang B.G."/>
            <person name="Yang W.F."/>
            <person name="Lam T.T."/>
            <person name="Chang Q.C."/>
            <person name="Ding S.J."/>
            <person name="Wang X.J."/>
            <person name="Zhu J.G."/>
            <person name="Ruan X.D."/>
            <person name="Zhao L."/>
            <person name="Wei J.T."/>
            <person name="Ye R.Z."/>
            <person name="Que T.C."/>
            <person name="Du C.H."/>
            <person name="Zhou Y.H."/>
            <person name="Cheng J.X."/>
            <person name="Dai P.F."/>
            <person name="Guo W.B."/>
            <person name="Han X.H."/>
            <person name="Huang E.J."/>
            <person name="Li L.F."/>
            <person name="Wei W."/>
            <person name="Gao Y.C."/>
            <person name="Liu J.Z."/>
            <person name="Shao H.Z."/>
            <person name="Wang X."/>
            <person name="Wang C.C."/>
            <person name="Yang T.C."/>
            <person name="Huo Q.B."/>
            <person name="Li W."/>
            <person name="Chen H.Y."/>
            <person name="Chen S.E."/>
            <person name="Zhou L.G."/>
            <person name="Ni X.B."/>
            <person name="Tian J.H."/>
            <person name="Sheng Y."/>
            <person name="Liu T."/>
            <person name="Pan Y.S."/>
            <person name="Xia L.Y."/>
            <person name="Li J."/>
            <person name="Zhao F."/>
            <person name="Cao W.C."/>
        </authorList>
    </citation>
    <scope>NUCLEOTIDE SEQUENCE</scope>
    <source>
        <strain evidence="1">Rmic-2018</strain>
    </source>
</reference>
<accession>A0A9J6DWK6</accession>
<reference evidence="1" key="2">
    <citation type="submission" date="2021-09" db="EMBL/GenBank/DDBJ databases">
        <authorList>
            <person name="Jia N."/>
            <person name="Wang J."/>
            <person name="Shi W."/>
            <person name="Du L."/>
            <person name="Sun Y."/>
            <person name="Zhan W."/>
            <person name="Jiang J."/>
            <person name="Wang Q."/>
            <person name="Zhang B."/>
            <person name="Ji P."/>
            <person name="Sakyi L.B."/>
            <person name="Cui X."/>
            <person name="Yuan T."/>
            <person name="Jiang B."/>
            <person name="Yang W."/>
            <person name="Lam T.T.-Y."/>
            <person name="Chang Q."/>
            <person name="Ding S."/>
            <person name="Wang X."/>
            <person name="Zhu J."/>
            <person name="Ruan X."/>
            <person name="Zhao L."/>
            <person name="Wei J."/>
            <person name="Que T."/>
            <person name="Du C."/>
            <person name="Cheng J."/>
            <person name="Dai P."/>
            <person name="Han X."/>
            <person name="Huang E."/>
            <person name="Gao Y."/>
            <person name="Liu J."/>
            <person name="Shao H."/>
            <person name="Ye R."/>
            <person name="Li L."/>
            <person name="Wei W."/>
            <person name="Wang X."/>
            <person name="Wang C."/>
            <person name="Huo Q."/>
            <person name="Li W."/>
            <person name="Guo W."/>
            <person name="Chen H."/>
            <person name="Chen S."/>
            <person name="Zhou L."/>
            <person name="Zhou L."/>
            <person name="Ni X."/>
            <person name="Tian J."/>
            <person name="Zhou Y."/>
            <person name="Sheng Y."/>
            <person name="Liu T."/>
            <person name="Pan Y."/>
            <person name="Xia L."/>
            <person name="Li J."/>
            <person name="Zhao F."/>
            <person name="Cao W."/>
        </authorList>
    </citation>
    <scope>NUCLEOTIDE SEQUENCE</scope>
    <source>
        <strain evidence="1">Rmic-2018</strain>
        <tissue evidence="1">Larvae</tissue>
    </source>
</reference>